<accession>A0AAE7E0Q9</accession>
<dbReference type="InterPro" id="IPR045085">
    <property type="entry name" value="HLD_clamp_pol_III_gamma_tau"/>
</dbReference>
<evidence type="ECO:0000256" key="5">
    <source>
        <dbReference type="ARBA" id="ARBA00022840"/>
    </source>
</evidence>
<feature type="domain" description="AAA+ ATPase" evidence="9">
    <location>
        <begin position="42"/>
        <end position="184"/>
    </location>
</feature>
<evidence type="ECO:0000256" key="7">
    <source>
        <dbReference type="ARBA" id="ARBA00049244"/>
    </source>
</evidence>
<dbReference type="InterPro" id="IPR003593">
    <property type="entry name" value="AAA+_ATPase"/>
</dbReference>
<dbReference type="Pfam" id="PF13177">
    <property type="entry name" value="DNA_pol3_delta2"/>
    <property type="match status" value="1"/>
</dbReference>
<keyword evidence="6 8" id="KW-0239">DNA-directed DNA polymerase</keyword>
<dbReference type="PANTHER" id="PTHR11669">
    <property type="entry name" value="REPLICATION FACTOR C / DNA POLYMERASE III GAMMA-TAU SUBUNIT"/>
    <property type="match status" value="1"/>
</dbReference>
<proteinExistence type="inferred from homology"/>
<keyword evidence="8 10" id="KW-0808">Transferase</keyword>
<dbReference type="InterPro" id="IPR050238">
    <property type="entry name" value="DNA_Rep/Repair_Clamp_Loader"/>
</dbReference>
<dbReference type="AlphaFoldDB" id="A0AAE7E0Q9"/>
<evidence type="ECO:0000259" key="9">
    <source>
        <dbReference type="SMART" id="SM00382"/>
    </source>
</evidence>
<protein>
    <recommendedName>
        <fullName evidence="8">DNA polymerase III subunit gamma/tau</fullName>
        <ecNumber evidence="8">2.7.7.7</ecNumber>
    </recommendedName>
</protein>
<dbReference type="CDD" id="cd00009">
    <property type="entry name" value="AAA"/>
    <property type="match status" value="1"/>
</dbReference>
<dbReference type="InterPro" id="IPR027417">
    <property type="entry name" value="P-loop_NTPase"/>
</dbReference>
<dbReference type="GO" id="GO:0003887">
    <property type="term" value="F:DNA-directed DNA polymerase activity"/>
    <property type="evidence" value="ECO:0007669"/>
    <property type="project" value="UniProtKB-KW"/>
</dbReference>
<gene>
    <name evidence="8 10" type="primary">dnaX</name>
    <name evidence="10" type="ORF">AAQM_0344</name>
</gene>
<evidence type="ECO:0000256" key="1">
    <source>
        <dbReference type="ARBA" id="ARBA00006360"/>
    </source>
</evidence>
<evidence type="ECO:0000313" key="10">
    <source>
        <dbReference type="EMBL" id="QKE25117.1"/>
    </source>
</evidence>
<evidence type="ECO:0000313" key="11">
    <source>
        <dbReference type="Proteomes" id="UP000502065"/>
    </source>
</evidence>
<sequence>MNKEKLEDKVLALKYRPQRFEDLVGQSTVSQTLSLALDSNRLSHAYLFSGLRGSGKTSTARIMAKALLCSNGPTSKPCEVCPNCISANSNRHLDIIEMDAASNRGIDDIKDLIEHTKYKPSSARFKVFIIDEVHMLTTQAFNALLKTLEEPPGFVKFILATTDPLKLPATILSRTQHFRFNKIAFSDVLHHLSHILNEEGIDFEKEALEIIARSGQGSLRDTLTLLDQAIIFSKGRVNTTSVVDMLGLIEPKLMDNIFSIILNKGDVNEIIKELETYEVSQICDEMTIYLRDKMLSKDRRFDLLLFDRFFRILSDAKHLLAINSDGTFVLLLTFMKMIEATNLKSIDDIINQVEKIEVKKEQIVQKIIEKPIIEENSKKVEVVEEKPLFIEEETKIVEVSPFDEVLIQSNNIVDLQITNSIEVLDFSTPFDELPMQKVEEVNQVQETKVEEIKELEIEPIFEEHTSINLTQEVEIIPLEDEIDDEKNELYERLTAKVYDRDFTLGECFEKNFIFDGFENNKLHIISYAQDEDRKLLYKHFGIIKTFAQDIFGNDVELDFKKEEPSVLEESKNNLEEKSKEEENLDIEETSSMLESIEMGSGCVADMTKSSVILPSQKELELNDILNSKMLDKFKELFDIKKITVKARS</sequence>
<dbReference type="KEGG" id="aaqi:AAQM_0344"/>
<comment type="function">
    <text evidence="8">DNA polymerase III is a complex, multichain enzyme responsible for most of the replicative synthesis in bacteria. This DNA polymerase also exhibits 3' to 5' exonuclease activity.</text>
</comment>
<dbReference type="FunFam" id="1.10.8.60:FF:000013">
    <property type="entry name" value="DNA polymerase III subunit gamma/tau"/>
    <property type="match status" value="1"/>
</dbReference>
<dbReference type="Proteomes" id="UP000502065">
    <property type="component" value="Chromosome"/>
</dbReference>
<comment type="subunit">
    <text evidence="8">DNA polymerase III contains a core (composed of alpha, epsilon and theta chains) that associates with a tau subunit. This core dimerizes to form the POLIII' complex. PolIII' associates with the gamma complex (composed of gamma, delta, delta', psi and chi chains) and with the beta chain to form the complete DNA polymerase III complex.</text>
</comment>
<dbReference type="Pfam" id="PF22608">
    <property type="entry name" value="DNAX_ATPase_lid"/>
    <property type="match status" value="1"/>
</dbReference>
<dbReference type="PANTHER" id="PTHR11669:SF0">
    <property type="entry name" value="PROTEIN STICHEL-LIKE 2"/>
    <property type="match status" value="1"/>
</dbReference>
<name>A0AAE7E0Q9_9BACT</name>
<comment type="catalytic activity">
    <reaction evidence="7 8">
        <text>DNA(n) + a 2'-deoxyribonucleoside 5'-triphosphate = DNA(n+1) + diphosphate</text>
        <dbReference type="Rhea" id="RHEA:22508"/>
        <dbReference type="Rhea" id="RHEA-COMP:17339"/>
        <dbReference type="Rhea" id="RHEA-COMP:17340"/>
        <dbReference type="ChEBI" id="CHEBI:33019"/>
        <dbReference type="ChEBI" id="CHEBI:61560"/>
        <dbReference type="ChEBI" id="CHEBI:173112"/>
        <dbReference type="EC" id="2.7.7.7"/>
    </reaction>
</comment>
<organism evidence="10 11">
    <name type="scientific">Arcobacter aquimarinus</name>
    <dbReference type="NCBI Taxonomy" id="1315211"/>
    <lineage>
        <taxon>Bacteria</taxon>
        <taxon>Pseudomonadati</taxon>
        <taxon>Campylobacterota</taxon>
        <taxon>Epsilonproteobacteria</taxon>
        <taxon>Campylobacterales</taxon>
        <taxon>Arcobacteraceae</taxon>
        <taxon>Arcobacter</taxon>
    </lineage>
</organism>
<comment type="similarity">
    <text evidence="1 8">Belongs to the DnaX/STICHEL family.</text>
</comment>
<reference evidence="10 11" key="1">
    <citation type="submission" date="2018-07" db="EMBL/GenBank/DDBJ databases">
        <title>Identification of phenol metabolism pathways in Arcobacter.</title>
        <authorList>
            <person name="Miller W.G."/>
            <person name="Yee E."/>
            <person name="Bono J.L."/>
        </authorList>
    </citation>
    <scope>NUCLEOTIDE SEQUENCE [LARGE SCALE GENOMIC DNA]</scope>
    <source>
        <strain evidence="10 11">W63</strain>
    </source>
</reference>
<dbReference type="SMART" id="SM00382">
    <property type="entry name" value="AAA"/>
    <property type="match status" value="1"/>
</dbReference>
<keyword evidence="5 8" id="KW-0067">ATP-binding</keyword>
<evidence type="ECO:0000256" key="2">
    <source>
        <dbReference type="ARBA" id="ARBA00022723"/>
    </source>
</evidence>
<dbReference type="Gene3D" id="1.10.8.60">
    <property type="match status" value="1"/>
</dbReference>
<keyword evidence="8 10" id="KW-0548">Nucleotidyltransferase</keyword>
<evidence type="ECO:0000256" key="6">
    <source>
        <dbReference type="ARBA" id="ARBA00022932"/>
    </source>
</evidence>
<keyword evidence="11" id="KW-1185">Reference proteome</keyword>
<dbReference type="Gene3D" id="3.40.50.300">
    <property type="entry name" value="P-loop containing nucleotide triphosphate hydrolases"/>
    <property type="match status" value="1"/>
</dbReference>
<dbReference type="EC" id="2.7.7.7" evidence="8"/>
<dbReference type="EMBL" id="CP030944">
    <property type="protein sequence ID" value="QKE25117.1"/>
    <property type="molecule type" value="Genomic_DNA"/>
</dbReference>
<evidence type="ECO:0000256" key="8">
    <source>
        <dbReference type="RuleBase" id="RU364063"/>
    </source>
</evidence>
<dbReference type="GO" id="GO:0006261">
    <property type="term" value="P:DNA-templated DNA replication"/>
    <property type="evidence" value="ECO:0007669"/>
    <property type="project" value="TreeGrafter"/>
</dbReference>
<dbReference type="GO" id="GO:0005524">
    <property type="term" value="F:ATP binding"/>
    <property type="evidence" value="ECO:0007669"/>
    <property type="project" value="UniProtKB-KW"/>
</dbReference>
<dbReference type="NCBIfam" id="TIGR02397">
    <property type="entry name" value="dnaX_nterm"/>
    <property type="match status" value="1"/>
</dbReference>
<dbReference type="CDD" id="cd18137">
    <property type="entry name" value="HLD_clamp_pol_III_gamma_tau"/>
    <property type="match status" value="1"/>
</dbReference>
<keyword evidence="3 8" id="KW-0547">Nucleotide-binding</keyword>
<dbReference type="GO" id="GO:0046872">
    <property type="term" value="F:metal ion binding"/>
    <property type="evidence" value="ECO:0007669"/>
    <property type="project" value="UniProtKB-KW"/>
</dbReference>
<dbReference type="NCBIfam" id="NF006280">
    <property type="entry name" value="PRK08451.1"/>
    <property type="match status" value="1"/>
</dbReference>
<evidence type="ECO:0000256" key="3">
    <source>
        <dbReference type="ARBA" id="ARBA00022741"/>
    </source>
</evidence>
<keyword evidence="2" id="KW-0479">Metal-binding</keyword>
<dbReference type="SUPFAM" id="SSF52540">
    <property type="entry name" value="P-loop containing nucleoside triphosphate hydrolases"/>
    <property type="match status" value="1"/>
</dbReference>
<evidence type="ECO:0000256" key="4">
    <source>
        <dbReference type="ARBA" id="ARBA00022833"/>
    </source>
</evidence>
<dbReference type="InterPro" id="IPR012763">
    <property type="entry name" value="DNA_pol_III_sug/sutau_N"/>
</dbReference>
<dbReference type="RefSeq" id="WP_129094428.1">
    <property type="nucleotide sequence ID" value="NZ_CBCSAE010000001.1"/>
</dbReference>
<dbReference type="FunFam" id="3.40.50.300:FF:000014">
    <property type="entry name" value="DNA polymerase III subunit gamma/tau"/>
    <property type="match status" value="1"/>
</dbReference>
<keyword evidence="8" id="KW-0235">DNA replication</keyword>
<dbReference type="GO" id="GO:0009360">
    <property type="term" value="C:DNA polymerase III complex"/>
    <property type="evidence" value="ECO:0007669"/>
    <property type="project" value="InterPro"/>
</dbReference>
<keyword evidence="4" id="KW-0862">Zinc</keyword>